<dbReference type="InterPro" id="IPR017996">
    <property type="entry name" value="MRJP/yellow-related"/>
</dbReference>
<evidence type="ECO:0000256" key="2">
    <source>
        <dbReference type="ARBA" id="ARBA00009127"/>
    </source>
</evidence>
<dbReference type="SUPFAM" id="SSF101898">
    <property type="entry name" value="NHL repeat"/>
    <property type="match status" value="1"/>
</dbReference>
<dbReference type="InterPro" id="IPR011042">
    <property type="entry name" value="6-blade_b-propeller_TolB-like"/>
</dbReference>
<organism evidence="5 6">
    <name type="scientific">Pyrocoelia pectoralis</name>
    <dbReference type="NCBI Taxonomy" id="417401"/>
    <lineage>
        <taxon>Eukaryota</taxon>
        <taxon>Metazoa</taxon>
        <taxon>Ecdysozoa</taxon>
        <taxon>Arthropoda</taxon>
        <taxon>Hexapoda</taxon>
        <taxon>Insecta</taxon>
        <taxon>Pterygota</taxon>
        <taxon>Neoptera</taxon>
        <taxon>Endopterygota</taxon>
        <taxon>Coleoptera</taxon>
        <taxon>Polyphaga</taxon>
        <taxon>Elateriformia</taxon>
        <taxon>Elateroidea</taxon>
        <taxon>Lampyridae</taxon>
        <taxon>Lampyrinae</taxon>
        <taxon>Pyrocoelia</taxon>
    </lineage>
</organism>
<evidence type="ECO:0000256" key="4">
    <source>
        <dbReference type="ARBA" id="ARBA00022729"/>
    </source>
</evidence>
<keyword evidence="3" id="KW-0964">Secreted</keyword>
<dbReference type="PANTHER" id="PTHR10009:SF19">
    <property type="entry name" value="RE55542P"/>
    <property type="match status" value="1"/>
</dbReference>
<reference evidence="5 6" key="1">
    <citation type="journal article" date="2024" name="Insects">
        <title>An Improved Chromosome-Level Genome Assembly of the Firefly Pyrocoelia pectoralis.</title>
        <authorList>
            <person name="Fu X."/>
            <person name="Meyer-Rochow V.B."/>
            <person name="Ballantyne L."/>
            <person name="Zhu X."/>
        </authorList>
    </citation>
    <scope>NUCLEOTIDE SEQUENCE [LARGE SCALE GENOMIC DNA]</scope>
    <source>
        <strain evidence="5">XCY_ONT2</strain>
    </source>
</reference>
<comment type="caution">
    <text evidence="5">The sequence shown here is derived from an EMBL/GenBank/DDBJ whole genome shotgun (WGS) entry which is preliminary data.</text>
</comment>
<evidence type="ECO:0000256" key="3">
    <source>
        <dbReference type="ARBA" id="ARBA00022525"/>
    </source>
</evidence>
<dbReference type="GO" id="GO:0005576">
    <property type="term" value="C:extracellular region"/>
    <property type="evidence" value="ECO:0007669"/>
    <property type="project" value="UniProtKB-SubCell"/>
</dbReference>
<evidence type="ECO:0000256" key="1">
    <source>
        <dbReference type="ARBA" id="ARBA00004613"/>
    </source>
</evidence>
<gene>
    <name evidence="5" type="ORF">RI129_009410</name>
</gene>
<keyword evidence="6" id="KW-1185">Reference proteome</keyword>
<evidence type="ECO:0000313" key="5">
    <source>
        <dbReference type="EMBL" id="KAK5640863.1"/>
    </source>
</evidence>
<name>A0AAN7V8D2_9COLE</name>
<protein>
    <submittedName>
        <fullName evidence="5">Uncharacterized protein</fullName>
    </submittedName>
</protein>
<sequence length="314" mass="35139">MPRLFSGVPATIGYVPKNVVPGSSPKLEAFPNWAFHDAGRGVNNSCDGLTSVYRIKLDTCGRLWVLDSGIMTSLEDFRRVCPPKIVIFDLNTDQVARTIIFPREVLRPSTLLTNLVIDESVQGTCDSAFVYISDTVAPGIIVYDSLTDRAWRVTHPSMFPDPDFSDSTINGENDYAHGWHCRIFSISSAALRKGPPAELEAIPVSLVGTKSSQGIGIAVDPRDDTLFFSPVTETSVGTWNPLNNNQRLVAYDQERLQFVADIKWNSYDNDLWMVSSRFQRYFRRSINPNEINVRILRITGNTSSLGHNNVFFKK</sequence>
<accession>A0AAN7V8D2</accession>
<comment type="subcellular location">
    <subcellularLocation>
        <location evidence="1">Secreted</location>
    </subcellularLocation>
</comment>
<dbReference type="Pfam" id="PF03022">
    <property type="entry name" value="MRJP"/>
    <property type="match status" value="1"/>
</dbReference>
<dbReference type="PANTHER" id="PTHR10009">
    <property type="entry name" value="PROTEIN YELLOW-RELATED"/>
    <property type="match status" value="1"/>
</dbReference>
<proteinExistence type="inferred from homology"/>
<dbReference type="AlphaFoldDB" id="A0AAN7V8D2"/>
<comment type="similarity">
    <text evidence="2">Belongs to the major royal jelly protein family.</text>
</comment>
<dbReference type="EMBL" id="JAVRBK010000007">
    <property type="protein sequence ID" value="KAK5640863.1"/>
    <property type="molecule type" value="Genomic_DNA"/>
</dbReference>
<evidence type="ECO:0000313" key="6">
    <source>
        <dbReference type="Proteomes" id="UP001329430"/>
    </source>
</evidence>
<dbReference type="Gene3D" id="2.120.10.30">
    <property type="entry name" value="TolB, C-terminal domain"/>
    <property type="match status" value="1"/>
</dbReference>
<keyword evidence="4" id="KW-0732">Signal</keyword>
<dbReference type="Proteomes" id="UP001329430">
    <property type="component" value="Chromosome 7"/>
</dbReference>